<evidence type="ECO:0000256" key="5">
    <source>
        <dbReference type="ARBA" id="ARBA00022844"/>
    </source>
</evidence>
<dbReference type="PANTHER" id="PTHR33175">
    <property type="entry name" value="DNA-BINDING PROTEIN HU"/>
    <property type="match status" value="1"/>
</dbReference>
<dbReference type="Gene3D" id="4.10.520.10">
    <property type="entry name" value="IHF-like DNA-binding proteins"/>
    <property type="match status" value="1"/>
</dbReference>
<dbReference type="PANTHER" id="PTHR33175:SF13">
    <property type="entry name" value="HISTONE-LIKE PROTEIN"/>
    <property type="match status" value="1"/>
</dbReference>
<gene>
    <name evidence="10" type="ORF">METZ01_LOCUS40286</name>
</gene>
<keyword evidence="6" id="KW-0426">Late protein</keyword>
<evidence type="ECO:0000256" key="9">
    <source>
        <dbReference type="ARBA" id="ARBA00046140"/>
    </source>
</evidence>
<evidence type="ECO:0000256" key="1">
    <source>
        <dbReference type="ARBA" id="ARBA00004328"/>
    </source>
</evidence>
<evidence type="ECO:0000256" key="8">
    <source>
        <dbReference type="ARBA" id="ARBA00033227"/>
    </source>
</evidence>
<comment type="subunit">
    <text evidence="2">Homodimer.</text>
</comment>
<protein>
    <recommendedName>
        <fullName evidence="3">Viral histone-like protein</fullName>
    </recommendedName>
    <alternativeName>
        <fullName evidence="8">DNA-binding protein pA104R</fullName>
    </alternativeName>
    <alternativeName>
        <fullName evidence="7">pA104R</fullName>
    </alternativeName>
</protein>
<accession>A0A381R6Y1</accession>
<evidence type="ECO:0000256" key="2">
    <source>
        <dbReference type="ARBA" id="ARBA00011738"/>
    </source>
</evidence>
<name>A0A381R6Y1_9ZZZZ</name>
<dbReference type="EMBL" id="UINC01001724">
    <property type="protein sequence ID" value="SUZ87432.1"/>
    <property type="molecule type" value="Genomic_DNA"/>
</dbReference>
<dbReference type="SUPFAM" id="SSF47729">
    <property type="entry name" value="IHF-like DNA-binding proteins"/>
    <property type="match status" value="1"/>
</dbReference>
<comment type="function">
    <text evidence="9">DNA-binding protein that plays a critical role in nucleoid compaction, genome replication and DNA replication and transcription. Binds to both ssDNA and dsDNA with a binding site covering about 15 nucleotides. Displays DNA-supercoiling activity only when associated with the viral DNA topoisomerase 2.</text>
</comment>
<evidence type="ECO:0000256" key="7">
    <source>
        <dbReference type="ARBA" id="ARBA00033120"/>
    </source>
</evidence>
<dbReference type="CDD" id="cd13834">
    <property type="entry name" value="HU_like"/>
    <property type="match status" value="1"/>
</dbReference>
<comment type="subcellular location">
    <subcellularLocation>
        <location evidence="1">Virion</location>
    </subcellularLocation>
</comment>
<evidence type="ECO:0000256" key="3">
    <source>
        <dbReference type="ARBA" id="ARBA00016145"/>
    </source>
</evidence>
<keyword evidence="5" id="KW-0946">Virion</keyword>
<dbReference type="GO" id="GO:0006260">
    <property type="term" value="P:DNA replication"/>
    <property type="evidence" value="ECO:0007669"/>
    <property type="project" value="UniProtKB-KW"/>
</dbReference>
<dbReference type="GO" id="GO:0030527">
    <property type="term" value="F:structural constituent of chromatin"/>
    <property type="evidence" value="ECO:0007669"/>
    <property type="project" value="InterPro"/>
</dbReference>
<evidence type="ECO:0000313" key="10">
    <source>
        <dbReference type="EMBL" id="SUZ87432.1"/>
    </source>
</evidence>
<evidence type="ECO:0000256" key="6">
    <source>
        <dbReference type="ARBA" id="ARBA00022921"/>
    </source>
</evidence>
<keyword evidence="4" id="KW-0235">DNA replication</keyword>
<dbReference type="PRINTS" id="PR01727">
    <property type="entry name" value="DNABINDINGHU"/>
</dbReference>
<reference evidence="10" key="1">
    <citation type="submission" date="2018-05" db="EMBL/GenBank/DDBJ databases">
        <authorList>
            <person name="Lanie J.A."/>
            <person name="Ng W.-L."/>
            <person name="Kazmierczak K.M."/>
            <person name="Andrzejewski T.M."/>
            <person name="Davidsen T.M."/>
            <person name="Wayne K.J."/>
            <person name="Tettelin H."/>
            <person name="Glass J.I."/>
            <person name="Rusch D."/>
            <person name="Podicherti R."/>
            <person name="Tsui H.-C.T."/>
            <person name="Winkler M.E."/>
        </authorList>
    </citation>
    <scope>NUCLEOTIDE SEQUENCE</scope>
</reference>
<dbReference type="InterPro" id="IPR010992">
    <property type="entry name" value="IHF-like_DNA-bd_dom_sf"/>
</dbReference>
<dbReference type="SMART" id="SM00411">
    <property type="entry name" value="BHL"/>
    <property type="match status" value="1"/>
</dbReference>
<organism evidence="10">
    <name type="scientific">marine metagenome</name>
    <dbReference type="NCBI Taxonomy" id="408172"/>
    <lineage>
        <taxon>unclassified sequences</taxon>
        <taxon>metagenomes</taxon>
        <taxon>ecological metagenomes</taxon>
    </lineage>
</organism>
<dbReference type="GO" id="GO:0044423">
    <property type="term" value="C:virion component"/>
    <property type="evidence" value="ECO:0007669"/>
    <property type="project" value="UniProtKB-KW"/>
</dbReference>
<dbReference type="Pfam" id="PF00216">
    <property type="entry name" value="Bac_DNA_binding"/>
    <property type="match status" value="1"/>
</dbReference>
<dbReference type="GO" id="GO:0003677">
    <property type="term" value="F:DNA binding"/>
    <property type="evidence" value="ECO:0007669"/>
    <property type="project" value="InterPro"/>
</dbReference>
<sequence>MADARRMGKSELFSHFAEKFEMKRAQAREFFDELNSLAESELKRANEFVLPGMCKLVVQNRKARQGRNPATGETIQIPAKTVVKARIAKQLKDSVLPGKK</sequence>
<dbReference type="GO" id="GO:0005829">
    <property type="term" value="C:cytosol"/>
    <property type="evidence" value="ECO:0007669"/>
    <property type="project" value="TreeGrafter"/>
</dbReference>
<dbReference type="InterPro" id="IPR000119">
    <property type="entry name" value="Hist_DNA-bd"/>
</dbReference>
<proteinExistence type="predicted"/>
<evidence type="ECO:0000256" key="4">
    <source>
        <dbReference type="ARBA" id="ARBA00022705"/>
    </source>
</evidence>
<dbReference type="AlphaFoldDB" id="A0A381R6Y1"/>